<keyword evidence="7 16" id="KW-0808">Transferase</keyword>
<dbReference type="InterPro" id="IPR048254">
    <property type="entry name" value="CDP_ALCOHOL_P_TRANSF_CS"/>
</dbReference>
<evidence type="ECO:0000256" key="5">
    <source>
        <dbReference type="ARBA" id="ARBA00017171"/>
    </source>
</evidence>
<keyword evidence="10" id="KW-0443">Lipid metabolism</keyword>
<accession>A0A3B0VH33</accession>
<reference evidence="16" key="1">
    <citation type="submission" date="2018-06" db="EMBL/GenBank/DDBJ databases">
        <authorList>
            <person name="Zhirakovskaya E."/>
        </authorList>
    </citation>
    <scope>NUCLEOTIDE SEQUENCE</scope>
</reference>
<evidence type="ECO:0000256" key="8">
    <source>
        <dbReference type="ARBA" id="ARBA00022692"/>
    </source>
</evidence>
<evidence type="ECO:0000256" key="1">
    <source>
        <dbReference type="ARBA" id="ARBA00000287"/>
    </source>
</evidence>
<evidence type="ECO:0000256" key="7">
    <source>
        <dbReference type="ARBA" id="ARBA00022679"/>
    </source>
</evidence>
<dbReference type="Pfam" id="PF01066">
    <property type="entry name" value="CDP-OH_P_transf"/>
    <property type="match status" value="1"/>
</dbReference>
<keyword evidence="6" id="KW-0444">Lipid biosynthesis</keyword>
<evidence type="ECO:0000256" key="12">
    <source>
        <dbReference type="ARBA" id="ARBA00023209"/>
    </source>
</evidence>
<evidence type="ECO:0000256" key="3">
    <source>
        <dbReference type="ARBA" id="ARBA00010441"/>
    </source>
</evidence>
<protein>
    <recommendedName>
        <fullName evidence="5">CDP-diacylglycerol--serine O-phosphatidyltransferase</fullName>
        <ecNumber evidence="4">2.7.8.8</ecNumber>
    </recommendedName>
    <alternativeName>
        <fullName evidence="14">Phosphatidylserine synthase</fullName>
    </alternativeName>
</protein>
<feature type="transmembrane region" description="Helical" evidence="15">
    <location>
        <begin position="98"/>
        <end position="116"/>
    </location>
</feature>
<dbReference type="AlphaFoldDB" id="A0A3B0VH33"/>
<evidence type="ECO:0000256" key="11">
    <source>
        <dbReference type="ARBA" id="ARBA00023136"/>
    </source>
</evidence>
<dbReference type="Gene3D" id="1.20.120.1760">
    <property type="match status" value="1"/>
</dbReference>
<evidence type="ECO:0000256" key="2">
    <source>
        <dbReference type="ARBA" id="ARBA00004127"/>
    </source>
</evidence>
<feature type="transmembrane region" description="Helical" evidence="15">
    <location>
        <begin position="73"/>
        <end position="92"/>
    </location>
</feature>
<dbReference type="PANTHER" id="PTHR14269:SF61">
    <property type="entry name" value="CDP-DIACYLGLYCEROL--SERINE O-PHOSPHATIDYLTRANSFERASE"/>
    <property type="match status" value="1"/>
</dbReference>
<evidence type="ECO:0000256" key="10">
    <source>
        <dbReference type="ARBA" id="ARBA00023098"/>
    </source>
</evidence>
<dbReference type="InterPro" id="IPR004533">
    <property type="entry name" value="CDP-diaglyc--ser_O-PTrfase"/>
</dbReference>
<dbReference type="EMBL" id="UOEY01000092">
    <property type="protein sequence ID" value="VAW39960.1"/>
    <property type="molecule type" value="Genomic_DNA"/>
</dbReference>
<name>A0A3B0VH33_9ZZZZ</name>
<dbReference type="GO" id="GO:0008654">
    <property type="term" value="P:phospholipid biosynthetic process"/>
    <property type="evidence" value="ECO:0007669"/>
    <property type="project" value="UniProtKB-KW"/>
</dbReference>
<feature type="transmembrane region" description="Helical" evidence="15">
    <location>
        <begin position="213"/>
        <end position="233"/>
    </location>
</feature>
<proteinExistence type="inferred from homology"/>
<dbReference type="GO" id="GO:0016020">
    <property type="term" value="C:membrane"/>
    <property type="evidence" value="ECO:0007669"/>
    <property type="project" value="InterPro"/>
</dbReference>
<dbReference type="GO" id="GO:0003882">
    <property type="term" value="F:CDP-diacylglycerol-serine O-phosphatidyltransferase activity"/>
    <property type="evidence" value="ECO:0007669"/>
    <property type="project" value="UniProtKB-EC"/>
</dbReference>
<sequence>METSTNSKFLPLPCMLTCASLFSGFYSIIAAINGHYFTAAVAILVAMVFDGLDGRVARMTRSTSQFGMELDSLCDLVSFGVAPGLLAYLWALTPYGRYGWLAAFLYVATTALRLARFNSQAETTGPDFVGLPCPAAAGMIATTVMFSRFLGATGTVKHLSILLLVYVLSYLMVSNHRYLSFKQPHIKKGKVFQLVVGMLLLLILLATEPPVTLFGAILVYIISGPAMALYQFATRKKLTEDHYPS</sequence>
<dbReference type="NCBIfam" id="TIGR00473">
    <property type="entry name" value="pssA"/>
    <property type="match status" value="1"/>
</dbReference>
<evidence type="ECO:0000256" key="4">
    <source>
        <dbReference type="ARBA" id="ARBA00013174"/>
    </source>
</evidence>
<keyword evidence="12" id="KW-0594">Phospholipid biosynthesis</keyword>
<keyword evidence="11 15" id="KW-0472">Membrane</keyword>
<evidence type="ECO:0000313" key="16">
    <source>
        <dbReference type="EMBL" id="VAW39960.1"/>
    </source>
</evidence>
<dbReference type="PANTHER" id="PTHR14269">
    <property type="entry name" value="CDP-DIACYLGLYCEROL--GLYCEROL-3-PHOSPHATE 3-PHOSPHATIDYLTRANSFERASE-RELATED"/>
    <property type="match status" value="1"/>
</dbReference>
<gene>
    <name evidence="16" type="ORF">MNBD_DELTA04-323</name>
</gene>
<evidence type="ECO:0000256" key="13">
    <source>
        <dbReference type="ARBA" id="ARBA00023264"/>
    </source>
</evidence>
<keyword evidence="9 15" id="KW-1133">Transmembrane helix</keyword>
<dbReference type="InterPro" id="IPR050324">
    <property type="entry name" value="CDP-alcohol_PTase-I"/>
</dbReference>
<evidence type="ECO:0000256" key="6">
    <source>
        <dbReference type="ARBA" id="ARBA00022516"/>
    </source>
</evidence>
<evidence type="ECO:0000256" key="15">
    <source>
        <dbReference type="SAM" id="Phobius"/>
    </source>
</evidence>
<evidence type="ECO:0000256" key="14">
    <source>
        <dbReference type="ARBA" id="ARBA00032361"/>
    </source>
</evidence>
<comment type="subcellular location">
    <subcellularLocation>
        <location evidence="2">Endomembrane system</location>
        <topology evidence="2">Multi-pass membrane protein</topology>
    </subcellularLocation>
</comment>
<dbReference type="InterPro" id="IPR000462">
    <property type="entry name" value="CDP-OH_P_trans"/>
</dbReference>
<dbReference type="GO" id="GO:0012505">
    <property type="term" value="C:endomembrane system"/>
    <property type="evidence" value="ECO:0007669"/>
    <property type="project" value="UniProtKB-SubCell"/>
</dbReference>
<dbReference type="EC" id="2.7.8.8" evidence="4"/>
<organism evidence="16">
    <name type="scientific">hydrothermal vent metagenome</name>
    <dbReference type="NCBI Taxonomy" id="652676"/>
    <lineage>
        <taxon>unclassified sequences</taxon>
        <taxon>metagenomes</taxon>
        <taxon>ecological metagenomes</taxon>
    </lineage>
</organism>
<feature type="transmembrane region" description="Helical" evidence="15">
    <location>
        <begin position="191"/>
        <end position="207"/>
    </location>
</feature>
<keyword evidence="8 15" id="KW-0812">Transmembrane</keyword>
<dbReference type="InterPro" id="IPR043130">
    <property type="entry name" value="CDP-OH_PTrfase_TM_dom"/>
</dbReference>
<feature type="transmembrane region" description="Helical" evidence="15">
    <location>
        <begin position="159"/>
        <end position="179"/>
    </location>
</feature>
<feature type="transmembrane region" description="Helical" evidence="15">
    <location>
        <begin position="128"/>
        <end position="147"/>
    </location>
</feature>
<comment type="similarity">
    <text evidence="3">Belongs to the CDP-alcohol phosphatidyltransferase class-I family.</text>
</comment>
<evidence type="ECO:0000256" key="9">
    <source>
        <dbReference type="ARBA" id="ARBA00022989"/>
    </source>
</evidence>
<comment type="catalytic activity">
    <reaction evidence="1">
        <text>a CDP-1,2-diacyl-sn-glycerol + L-serine = a 1,2-diacyl-sn-glycero-3-phospho-L-serine + CMP + H(+)</text>
        <dbReference type="Rhea" id="RHEA:16913"/>
        <dbReference type="ChEBI" id="CHEBI:15378"/>
        <dbReference type="ChEBI" id="CHEBI:33384"/>
        <dbReference type="ChEBI" id="CHEBI:57262"/>
        <dbReference type="ChEBI" id="CHEBI:58332"/>
        <dbReference type="ChEBI" id="CHEBI:60377"/>
        <dbReference type="EC" id="2.7.8.8"/>
    </reaction>
</comment>
<dbReference type="PROSITE" id="PS00379">
    <property type="entry name" value="CDP_ALCOHOL_P_TRANSF"/>
    <property type="match status" value="1"/>
</dbReference>
<feature type="transmembrane region" description="Helical" evidence="15">
    <location>
        <begin position="35"/>
        <end position="52"/>
    </location>
</feature>
<keyword evidence="13" id="KW-1208">Phospholipid metabolism</keyword>